<dbReference type="GO" id="GO:0008270">
    <property type="term" value="F:zinc ion binding"/>
    <property type="evidence" value="ECO:0007669"/>
    <property type="project" value="UniProtKB-KW"/>
</dbReference>
<dbReference type="InterPro" id="IPR048487">
    <property type="entry name" value="DksA-like_N"/>
</dbReference>
<dbReference type="Gene3D" id="1.20.120.910">
    <property type="entry name" value="DksA, coiled-coil domain"/>
    <property type="match status" value="1"/>
</dbReference>
<dbReference type="SUPFAM" id="SSF57716">
    <property type="entry name" value="Glucocorticoid receptor-like (DNA-binding domain)"/>
    <property type="match status" value="1"/>
</dbReference>
<name>A0A1I4PAQ3_9GAMM</name>
<dbReference type="PANTHER" id="PTHR33823:SF4">
    <property type="entry name" value="GENERAL STRESS PROTEIN 16O"/>
    <property type="match status" value="1"/>
</dbReference>
<keyword evidence="8" id="KW-1185">Reference proteome</keyword>
<evidence type="ECO:0000256" key="4">
    <source>
        <dbReference type="PROSITE-ProRule" id="PRU00510"/>
    </source>
</evidence>
<proteinExistence type="predicted"/>
<keyword evidence="3" id="KW-0862">Zinc</keyword>
<protein>
    <submittedName>
        <fullName evidence="7">Transcriptional regulator, TraR/DksA family</fullName>
    </submittedName>
</protein>
<feature type="domain" description="Zinc finger DksA/TraR C4-type" evidence="5">
    <location>
        <begin position="72"/>
        <end position="106"/>
    </location>
</feature>
<dbReference type="PROSITE" id="PS01102">
    <property type="entry name" value="ZF_DKSA_1"/>
    <property type="match status" value="1"/>
</dbReference>
<accession>A0A1I4PAQ3</accession>
<dbReference type="PANTHER" id="PTHR33823">
    <property type="entry name" value="RNA POLYMERASE-BINDING TRANSCRIPTION FACTOR DKSA-RELATED"/>
    <property type="match status" value="1"/>
</dbReference>
<dbReference type="Pfam" id="PF21173">
    <property type="entry name" value="DksA-like_N"/>
    <property type="match status" value="1"/>
</dbReference>
<dbReference type="STRING" id="1720063.SAMN05216217_102195"/>
<gene>
    <name evidence="7" type="ORF">SAMN05216217_102195</name>
</gene>
<dbReference type="AlphaFoldDB" id="A0A1I4PAQ3"/>
<dbReference type="PROSITE" id="PS51128">
    <property type="entry name" value="ZF_DKSA_2"/>
    <property type="match status" value="1"/>
</dbReference>
<evidence type="ECO:0000256" key="2">
    <source>
        <dbReference type="ARBA" id="ARBA00022771"/>
    </source>
</evidence>
<dbReference type="InterPro" id="IPR020458">
    <property type="entry name" value="Znf_DskA_TraR_CS"/>
</dbReference>
<evidence type="ECO:0000259" key="5">
    <source>
        <dbReference type="Pfam" id="PF01258"/>
    </source>
</evidence>
<dbReference type="OrthoDB" id="6064855at2"/>
<organism evidence="7 8">
    <name type="scientific">Halopseudomonas yangmingensis</name>
    <dbReference type="NCBI Taxonomy" id="1720063"/>
    <lineage>
        <taxon>Bacteria</taxon>
        <taxon>Pseudomonadati</taxon>
        <taxon>Pseudomonadota</taxon>
        <taxon>Gammaproteobacteria</taxon>
        <taxon>Pseudomonadales</taxon>
        <taxon>Pseudomonadaceae</taxon>
        <taxon>Halopseudomonas</taxon>
    </lineage>
</organism>
<keyword evidence="2" id="KW-0863">Zinc-finger</keyword>
<evidence type="ECO:0000256" key="1">
    <source>
        <dbReference type="ARBA" id="ARBA00022723"/>
    </source>
</evidence>
<dbReference type="Pfam" id="PF01258">
    <property type="entry name" value="zf-dskA_traR"/>
    <property type="match status" value="1"/>
</dbReference>
<dbReference type="InterPro" id="IPR000962">
    <property type="entry name" value="Znf_DskA_TraR"/>
</dbReference>
<reference evidence="8" key="1">
    <citation type="submission" date="2016-10" db="EMBL/GenBank/DDBJ databases">
        <authorList>
            <person name="Varghese N."/>
            <person name="Submissions S."/>
        </authorList>
    </citation>
    <scope>NUCLEOTIDE SEQUENCE [LARGE SCALE GENOMIC DNA]</scope>
    <source>
        <strain evidence="8">DSM 24213</strain>
    </source>
</reference>
<evidence type="ECO:0000259" key="6">
    <source>
        <dbReference type="Pfam" id="PF21173"/>
    </source>
</evidence>
<keyword evidence="1" id="KW-0479">Metal-binding</keyword>
<dbReference type="Proteomes" id="UP000243629">
    <property type="component" value="Unassembled WGS sequence"/>
</dbReference>
<feature type="domain" description="DnaK suppressor protein-like N-terminal" evidence="6">
    <location>
        <begin position="8"/>
        <end position="69"/>
    </location>
</feature>
<evidence type="ECO:0000256" key="3">
    <source>
        <dbReference type="ARBA" id="ARBA00022833"/>
    </source>
</evidence>
<feature type="zinc finger region" description="dksA C4-type" evidence="4">
    <location>
        <begin position="77"/>
        <end position="101"/>
    </location>
</feature>
<evidence type="ECO:0000313" key="8">
    <source>
        <dbReference type="Proteomes" id="UP000243629"/>
    </source>
</evidence>
<sequence length="108" mass="12133">MTEQTLARLQEQQQQYRQRIEALQRDLTREYPADSGEQAQERENDEVMEALLLEAREGLRQTESALQRLQDGSYGLCSGCGEKIAAARLEAMPDALMCIDCASRAEPG</sequence>
<dbReference type="RefSeq" id="WP_093472647.1">
    <property type="nucleotide sequence ID" value="NZ_FOUI01000002.1"/>
</dbReference>
<evidence type="ECO:0000313" key="7">
    <source>
        <dbReference type="EMBL" id="SFM24443.1"/>
    </source>
</evidence>
<dbReference type="EMBL" id="FOUI01000002">
    <property type="protein sequence ID" value="SFM24443.1"/>
    <property type="molecule type" value="Genomic_DNA"/>
</dbReference>